<dbReference type="InterPro" id="IPR054191">
    <property type="entry name" value="DUF6896"/>
</dbReference>
<sequence length="142" mass="16502">MINRNEKLEQLILEFLSKVDAATALLEEKFGTRCILRLWRTNKIERCGTIIDDITYELHGVGCAVYLPDVCIDFDYGVDGRIDGFDVWRLYLLACELPDQYEKYTDRKVLTADFKEYIAEGKLEEMVPSTDKIYVIKGKKFT</sequence>
<proteinExistence type="predicted"/>
<evidence type="ECO:0000313" key="2">
    <source>
        <dbReference type="EMBL" id="RLU05491.1"/>
    </source>
</evidence>
<accession>A0A3L8CCP0</accession>
<dbReference type="Proteomes" id="UP000282672">
    <property type="component" value="Unassembled WGS sequence"/>
</dbReference>
<gene>
    <name evidence="3" type="ORF">CS076_19845</name>
    <name evidence="2" type="ORF">CS078_23930</name>
</gene>
<evidence type="ECO:0000259" key="1">
    <source>
        <dbReference type="Pfam" id="PF21837"/>
    </source>
</evidence>
<name>A0A3L8CCP0_9PSED</name>
<dbReference type="Pfam" id="PF21837">
    <property type="entry name" value="DUF6896"/>
    <property type="match status" value="1"/>
</dbReference>
<evidence type="ECO:0000313" key="3">
    <source>
        <dbReference type="EMBL" id="RLU06938.1"/>
    </source>
</evidence>
<reference evidence="4 5" key="1">
    <citation type="journal article" date="2018" name="Front. Microbiol.">
        <title>Discovery of Phloeophagus Beetles as a Source of Pseudomonas Strains That Produce Potentially New Bioactive Substances and Description of Pseudomonas bohemica sp. nov.</title>
        <authorList>
            <person name="Saati-Santamaria Z."/>
            <person name="Lopez-Mondejar R."/>
            <person name="Jimenez-Gomez A."/>
            <person name="Diez-Mendez A."/>
            <person name="Vetrovsky T."/>
            <person name="Igual J.M."/>
            <person name="Velazquez E."/>
            <person name="Kolarik M."/>
            <person name="Rivas R."/>
            <person name="Garcia-Fraile P."/>
        </authorList>
    </citation>
    <scope>NUCLEOTIDE SEQUENCE [LARGE SCALE GENOMIC DNA]</scope>
    <source>
        <strain evidence="3 5">A2-NA12</strain>
        <strain evidence="2 4">A2-NA13</strain>
    </source>
</reference>
<dbReference type="EMBL" id="PEGB01000020">
    <property type="protein sequence ID" value="RLU05491.1"/>
    <property type="molecule type" value="Genomic_DNA"/>
</dbReference>
<dbReference type="EMBL" id="PEGA01000021">
    <property type="protein sequence ID" value="RLU06938.1"/>
    <property type="molecule type" value="Genomic_DNA"/>
</dbReference>
<comment type="caution">
    <text evidence="2">The sequence shown here is derived from an EMBL/GenBank/DDBJ whole genome shotgun (WGS) entry which is preliminary data.</text>
</comment>
<keyword evidence="4" id="KW-1185">Reference proteome</keyword>
<evidence type="ECO:0000313" key="4">
    <source>
        <dbReference type="Proteomes" id="UP000282140"/>
    </source>
</evidence>
<dbReference type="Proteomes" id="UP000282140">
    <property type="component" value="Unassembled WGS sequence"/>
</dbReference>
<protein>
    <recommendedName>
        <fullName evidence="1">DUF6896 domain-containing protein</fullName>
    </recommendedName>
</protein>
<dbReference type="RefSeq" id="WP_121733451.1">
    <property type="nucleotide sequence ID" value="NZ_PEGA01000021.1"/>
</dbReference>
<evidence type="ECO:0000313" key="5">
    <source>
        <dbReference type="Proteomes" id="UP000282672"/>
    </source>
</evidence>
<dbReference type="AlphaFoldDB" id="A0A3L8CCP0"/>
<feature type="domain" description="DUF6896" evidence="1">
    <location>
        <begin position="8"/>
        <end position="133"/>
    </location>
</feature>
<organism evidence="2 4">
    <name type="scientific">Pseudomonas prosekii</name>
    <dbReference type="NCBI Taxonomy" id="1148509"/>
    <lineage>
        <taxon>Bacteria</taxon>
        <taxon>Pseudomonadati</taxon>
        <taxon>Pseudomonadota</taxon>
        <taxon>Gammaproteobacteria</taxon>
        <taxon>Pseudomonadales</taxon>
        <taxon>Pseudomonadaceae</taxon>
        <taxon>Pseudomonas</taxon>
    </lineage>
</organism>